<dbReference type="GO" id="GO:0051049">
    <property type="term" value="P:regulation of transport"/>
    <property type="evidence" value="ECO:0007669"/>
    <property type="project" value="TreeGrafter"/>
</dbReference>
<dbReference type="SUPFAM" id="SSF103657">
    <property type="entry name" value="BAR/IMD domain-like"/>
    <property type="match status" value="1"/>
</dbReference>
<dbReference type="EMBL" id="OU895878">
    <property type="protein sequence ID" value="CAG9805656.1"/>
    <property type="molecule type" value="Genomic_DNA"/>
</dbReference>
<keyword evidence="1" id="KW-0175">Coiled coil</keyword>
<evidence type="ECO:0000313" key="4">
    <source>
        <dbReference type="EMBL" id="CAG9805656.1"/>
    </source>
</evidence>
<dbReference type="GO" id="GO:0005794">
    <property type="term" value="C:Golgi apparatus"/>
    <property type="evidence" value="ECO:0007669"/>
    <property type="project" value="TreeGrafter"/>
</dbReference>
<dbReference type="InterPro" id="IPR010504">
    <property type="entry name" value="AH_dom"/>
</dbReference>
<dbReference type="Proteomes" id="UP001153620">
    <property type="component" value="Chromosome 2"/>
</dbReference>
<dbReference type="SMART" id="SM01015">
    <property type="entry name" value="Arfaptin"/>
    <property type="match status" value="1"/>
</dbReference>
<evidence type="ECO:0000256" key="1">
    <source>
        <dbReference type="SAM" id="Coils"/>
    </source>
</evidence>
<accession>A0A9N9RXH4</accession>
<dbReference type="Gene3D" id="1.20.1270.60">
    <property type="entry name" value="Arfaptin homology (AH) domain/BAR domain"/>
    <property type="match status" value="1"/>
</dbReference>
<reference evidence="4" key="1">
    <citation type="submission" date="2022-01" db="EMBL/GenBank/DDBJ databases">
        <authorList>
            <person name="King R."/>
        </authorList>
    </citation>
    <scope>NUCLEOTIDE SEQUENCE</scope>
</reference>
<proteinExistence type="predicted"/>
<evidence type="ECO:0000313" key="5">
    <source>
        <dbReference type="Proteomes" id="UP001153620"/>
    </source>
</evidence>
<feature type="domain" description="AH" evidence="3">
    <location>
        <begin position="28"/>
        <end position="229"/>
    </location>
</feature>
<organism evidence="4 5">
    <name type="scientific">Chironomus riparius</name>
    <dbReference type="NCBI Taxonomy" id="315576"/>
    <lineage>
        <taxon>Eukaryota</taxon>
        <taxon>Metazoa</taxon>
        <taxon>Ecdysozoa</taxon>
        <taxon>Arthropoda</taxon>
        <taxon>Hexapoda</taxon>
        <taxon>Insecta</taxon>
        <taxon>Pterygota</taxon>
        <taxon>Neoptera</taxon>
        <taxon>Endopterygota</taxon>
        <taxon>Diptera</taxon>
        <taxon>Nematocera</taxon>
        <taxon>Chironomoidea</taxon>
        <taxon>Chironomidae</taxon>
        <taxon>Chironominae</taxon>
        <taxon>Chironomus</taxon>
    </lineage>
</organism>
<dbReference type="Pfam" id="PF06456">
    <property type="entry name" value="Arfaptin"/>
    <property type="match status" value="1"/>
</dbReference>
<dbReference type="PROSITE" id="PS50870">
    <property type="entry name" value="AH"/>
    <property type="match status" value="1"/>
</dbReference>
<dbReference type="Pfam" id="PF04629">
    <property type="entry name" value="ICA69"/>
    <property type="match status" value="1"/>
</dbReference>
<dbReference type="GO" id="GO:0019904">
    <property type="term" value="F:protein domain specific binding"/>
    <property type="evidence" value="ECO:0007669"/>
    <property type="project" value="InterPro"/>
</dbReference>
<dbReference type="InterPro" id="IPR006723">
    <property type="entry name" value="Islet_autoAg_Ica1_C"/>
</dbReference>
<dbReference type="OrthoDB" id="7786861at2759"/>
<feature type="region of interest" description="Disordered" evidence="2">
    <location>
        <begin position="366"/>
        <end position="389"/>
    </location>
</feature>
<feature type="compositionally biased region" description="Polar residues" evidence="2">
    <location>
        <begin position="366"/>
        <end position="377"/>
    </location>
</feature>
<dbReference type="InterPro" id="IPR024114">
    <property type="entry name" value="Islet_autoAg_Ica1/Ica1-like"/>
</dbReference>
<feature type="coiled-coil region" evidence="1">
    <location>
        <begin position="117"/>
        <end position="144"/>
    </location>
</feature>
<evidence type="ECO:0000259" key="3">
    <source>
        <dbReference type="PROSITE" id="PS50870"/>
    </source>
</evidence>
<evidence type="ECO:0000256" key="2">
    <source>
        <dbReference type="SAM" id="MobiDB-lite"/>
    </source>
</evidence>
<name>A0A9N9RXH4_9DIPT</name>
<dbReference type="PANTHER" id="PTHR10164">
    <property type="entry name" value="ISLET CELL AUTOANTIGEN 1"/>
    <property type="match status" value="1"/>
</dbReference>
<protein>
    <recommendedName>
        <fullName evidence="3">AH domain-containing protein</fullName>
    </recommendedName>
</protein>
<sequence length="421" mass="47481">MNHQYWITRNAKKLQRKFNAKEDENIVHSDLELDSKIELFKSINESTTNLSNIVDKYRDALNVLASEMANLGQFLRDCGKNSASSSGVMMNSGKVINYLGQQHFTGMSALTRTSQELNTFKRAVNDSKETIQAMEKERTEYRASLALMKNCSADIDPDSGRGLEKFRTSQKYVKYAKQKFDKFSLACLQKIDLLSAARCNLFSYSLAAYQNNWMSLLLKNQEVLEAHIRIIENEPIKHSFSGVLKELTQEIASSQNVKQPEAIELNDNDQRLFFSEEFSDGVQAENKVENNNDKNGVNDAAEVKANENHKLIDYEAFDEFTSSSNILLPSQLLMDDSLFNQNEIGDLLGSLMPSSAMQSSDLIASNQATASNSKENTPLSLNKNPSKKSSDISKWFQLFSDLDPLNQQKEVRDANENMHAA</sequence>
<keyword evidence="5" id="KW-1185">Reference proteome</keyword>
<dbReference type="InterPro" id="IPR027267">
    <property type="entry name" value="AH/BAR_dom_sf"/>
</dbReference>
<dbReference type="FunFam" id="1.20.1270.60:FF:000068">
    <property type="entry name" value="Islet cell autoantigen"/>
    <property type="match status" value="1"/>
</dbReference>
<dbReference type="AlphaFoldDB" id="A0A9N9RXH4"/>
<gene>
    <name evidence="4" type="ORF">CHIRRI_LOCUS8525</name>
</gene>
<reference evidence="4" key="2">
    <citation type="submission" date="2022-10" db="EMBL/GenBank/DDBJ databases">
        <authorList>
            <consortium name="ENA_rothamsted_submissions"/>
            <consortium name="culmorum"/>
            <person name="King R."/>
        </authorList>
    </citation>
    <scope>NUCLEOTIDE SEQUENCE</scope>
</reference>
<dbReference type="PANTHER" id="PTHR10164:SF4">
    <property type="entry name" value="GH23156P"/>
    <property type="match status" value="1"/>
</dbReference>